<gene>
    <name evidence="2" type="ORF">WJ96_05585</name>
</gene>
<dbReference type="Gene3D" id="1.10.3210.10">
    <property type="entry name" value="Hypothetical protein af1432"/>
    <property type="match status" value="1"/>
</dbReference>
<sequence length="505" mass="54843">MNKAKVFELLWERTKERGDFPALQRALTSIVATMQDDLASNSKLAATVLGDFTLTQKVLRLANSAIYAPYARDVTTVSRALMVLGSATVAYTAMSIQLLDTFEGLAASRAEAAEELAQAAFAGKLARVFATKSGEAFGEEAAVATLMFQLSRLLVVFYFPEEWEHIRQCLDLGMSEEEAFVQVLGVTPDELSEAAMQEWALPHQVIHKSSARPKTPDTLVTTHQEWLACIAGLSTELAQEFNRGGDATRVRGLLNVYAPPLGQDPEELEELVRELFAAESRPEEAVDPEAELQKSLTGKPINAELRLGQALAEVVSAAAEADMSTLTQMVLESMMQGLGLVACAAFFRISAKNTFEARLGFGSGVKGNLDKMVFEGSFVPDVFHVALNQGRSVYLEDVQDVKIAPRMPAWHKTVFPGVRSAVILPIRLNDRSIGLLYGNWGSQPCVSGVSAKEFDYLNAMRNLVGKAFEEAAKAPLGAFLLVDADKPPTKRKKAARSASKVKPAG</sequence>
<feature type="domain" description="HDOD" evidence="1">
    <location>
        <begin position="20"/>
        <end position="215"/>
    </location>
</feature>
<dbReference type="AlphaFoldDB" id="A0AAW3MSW3"/>
<proteinExistence type="predicted"/>
<dbReference type="Proteomes" id="UP000056453">
    <property type="component" value="Unassembled WGS sequence"/>
</dbReference>
<dbReference type="Pfam" id="PF08668">
    <property type="entry name" value="HDOD"/>
    <property type="match status" value="1"/>
</dbReference>
<protein>
    <recommendedName>
        <fullName evidence="1">HDOD domain-containing protein</fullName>
    </recommendedName>
</protein>
<dbReference type="Gene3D" id="3.30.450.40">
    <property type="match status" value="1"/>
</dbReference>
<dbReference type="InterPro" id="IPR029016">
    <property type="entry name" value="GAF-like_dom_sf"/>
</dbReference>
<evidence type="ECO:0000259" key="1">
    <source>
        <dbReference type="PROSITE" id="PS51833"/>
    </source>
</evidence>
<name>A0AAW3MSW3_9BURK</name>
<dbReference type="SUPFAM" id="SSF109604">
    <property type="entry name" value="HD-domain/PDEase-like"/>
    <property type="match status" value="1"/>
</dbReference>
<reference evidence="2 3" key="1">
    <citation type="submission" date="2015-11" db="EMBL/GenBank/DDBJ databases">
        <title>Expanding the genomic diversity of Burkholderia species for the development of highly accurate diagnostics.</title>
        <authorList>
            <person name="Sahl J."/>
            <person name="Keim P."/>
            <person name="Wagner D."/>
        </authorList>
    </citation>
    <scope>NUCLEOTIDE SEQUENCE [LARGE SCALE GENOMIC DNA]</scope>
    <source>
        <strain evidence="2 3">MSMB1808WGS</strain>
    </source>
</reference>
<dbReference type="PANTHER" id="PTHR33525">
    <property type="match status" value="1"/>
</dbReference>
<dbReference type="PROSITE" id="PS51833">
    <property type="entry name" value="HDOD"/>
    <property type="match status" value="1"/>
</dbReference>
<comment type="caution">
    <text evidence="2">The sequence shown here is derived from an EMBL/GenBank/DDBJ whole genome shotgun (WGS) entry which is preliminary data.</text>
</comment>
<dbReference type="PANTHER" id="PTHR33525:SF4">
    <property type="entry name" value="CYCLIC DI-GMP PHOSPHODIESTERASE CDGJ"/>
    <property type="match status" value="1"/>
</dbReference>
<keyword evidence="3" id="KW-1185">Reference proteome</keyword>
<evidence type="ECO:0000313" key="3">
    <source>
        <dbReference type="Proteomes" id="UP000056453"/>
    </source>
</evidence>
<dbReference type="InterPro" id="IPR013976">
    <property type="entry name" value="HDOD"/>
</dbReference>
<dbReference type="EMBL" id="LPBJ01000047">
    <property type="protein sequence ID" value="KVP98041.1"/>
    <property type="molecule type" value="Genomic_DNA"/>
</dbReference>
<organism evidence="2 3">
    <name type="scientific">Burkholderia ubonensis</name>
    <dbReference type="NCBI Taxonomy" id="101571"/>
    <lineage>
        <taxon>Bacteria</taxon>
        <taxon>Pseudomonadati</taxon>
        <taxon>Pseudomonadota</taxon>
        <taxon>Betaproteobacteria</taxon>
        <taxon>Burkholderiales</taxon>
        <taxon>Burkholderiaceae</taxon>
        <taxon>Burkholderia</taxon>
        <taxon>Burkholderia cepacia complex</taxon>
    </lineage>
</organism>
<accession>A0AAW3MSW3</accession>
<dbReference type="SUPFAM" id="SSF55781">
    <property type="entry name" value="GAF domain-like"/>
    <property type="match status" value="1"/>
</dbReference>
<evidence type="ECO:0000313" key="2">
    <source>
        <dbReference type="EMBL" id="KVP98041.1"/>
    </source>
</evidence>
<dbReference type="InterPro" id="IPR052340">
    <property type="entry name" value="RNase_Y/CdgJ"/>
</dbReference>
<dbReference type="RefSeq" id="WP_059924983.1">
    <property type="nucleotide sequence ID" value="NZ_LPBG01000047.1"/>
</dbReference>